<dbReference type="EMBL" id="QXJM01000039">
    <property type="protein sequence ID" value="RIE02608.1"/>
    <property type="molecule type" value="Genomic_DNA"/>
</dbReference>
<sequence>MAAGRACSRGSGGRCREKWGQPSGKERDEWQPGCVTWSYGKSKNVGLCEGTVSYVQLKAAASGADIDGKKVKLDKQSLEDALGAPAFVADDGWGVTNGTDALKVFVDDSGNLVSLDLFEDCCGV</sequence>
<name>A0A398CPH0_9BACL</name>
<reference evidence="2 3" key="1">
    <citation type="submission" date="2018-09" db="EMBL/GenBank/DDBJ databases">
        <title>Cohnella cavernae sp. nov., isolated from a karst cave.</title>
        <authorList>
            <person name="Zhu H."/>
        </authorList>
    </citation>
    <scope>NUCLEOTIDE SEQUENCE [LARGE SCALE GENOMIC DNA]</scope>
    <source>
        <strain evidence="2 3">K2E09-144</strain>
    </source>
</reference>
<dbReference type="RefSeq" id="WP_119150646.1">
    <property type="nucleotide sequence ID" value="NZ_JBHSOV010000026.1"/>
</dbReference>
<comment type="caution">
    <text evidence="2">The sequence shown here is derived from an EMBL/GenBank/DDBJ whole genome shotgun (WGS) entry which is preliminary data.</text>
</comment>
<evidence type="ECO:0000256" key="1">
    <source>
        <dbReference type="SAM" id="MobiDB-lite"/>
    </source>
</evidence>
<protein>
    <submittedName>
        <fullName evidence="2">Uncharacterized protein</fullName>
    </submittedName>
</protein>
<feature type="region of interest" description="Disordered" evidence="1">
    <location>
        <begin position="1"/>
        <end position="29"/>
    </location>
</feature>
<dbReference type="AlphaFoldDB" id="A0A398CPH0"/>
<dbReference type="OrthoDB" id="2654428at2"/>
<dbReference type="Proteomes" id="UP000266340">
    <property type="component" value="Unassembled WGS sequence"/>
</dbReference>
<gene>
    <name evidence="2" type="ORF">D3H35_18165</name>
</gene>
<accession>A0A398CPH0</accession>
<evidence type="ECO:0000313" key="3">
    <source>
        <dbReference type="Proteomes" id="UP000266340"/>
    </source>
</evidence>
<organism evidence="2 3">
    <name type="scientific">Cohnella faecalis</name>
    <dbReference type="NCBI Taxonomy" id="2315694"/>
    <lineage>
        <taxon>Bacteria</taxon>
        <taxon>Bacillati</taxon>
        <taxon>Bacillota</taxon>
        <taxon>Bacilli</taxon>
        <taxon>Bacillales</taxon>
        <taxon>Paenibacillaceae</taxon>
        <taxon>Cohnella</taxon>
    </lineage>
</organism>
<proteinExistence type="predicted"/>
<feature type="compositionally biased region" description="Basic and acidic residues" evidence="1">
    <location>
        <begin position="14"/>
        <end position="29"/>
    </location>
</feature>
<evidence type="ECO:0000313" key="2">
    <source>
        <dbReference type="EMBL" id="RIE02608.1"/>
    </source>
</evidence>
<keyword evidence="3" id="KW-1185">Reference proteome</keyword>